<dbReference type="PANTHER" id="PTHR12526">
    <property type="entry name" value="GLYCOSYLTRANSFERASE"/>
    <property type="match status" value="1"/>
</dbReference>
<evidence type="ECO:0000313" key="2">
    <source>
        <dbReference type="EMBL" id="VAX33732.1"/>
    </source>
</evidence>
<dbReference type="AlphaFoldDB" id="A0A3B1CZ55"/>
<reference evidence="2" key="1">
    <citation type="submission" date="2018-06" db="EMBL/GenBank/DDBJ databases">
        <authorList>
            <person name="Zhirakovskaya E."/>
        </authorList>
    </citation>
    <scope>NUCLEOTIDE SEQUENCE</scope>
</reference>
<dbReference type="EMBL" id="UOGI01000203">
    <property type="protein sequence ID" value="VAX33732.1"/>
    <property type="molecule type" value="Genomic_DNA"/>
</dbReference>
<name>A0A3B1CZ55_9ZZZZ</name>
<feature type="domain" description="Glycosyl transferase family 1" evidence="1">
    <location>
        <begin position="210"/>
        <end position="380"/>
    </location>
</feature>
<dbReference type="Pfam" id="PF00534">
    <property type="entry name" value="Glycos_transf_1"/>
    <property type="match status" value="1"/>
</dbReference>
<dbReference type="Gene3D" id="3.40.50.2000">
    <property type="entry name" value="Glycogen Phosphorylase B"/>
    <property type="match status" value="2"/>
</dbReference>
<gene>
    <name evidence="2" type="ORF">MNBD_NITROSPIRAE03-2101</name>
</gene>
<protein>
    <recommendedName>
        <fullName evidence="1">Glycosyl transferase family 1 domain-containing protein</fullName>
    </recommendedName>
</protein>
<sequence>MKRIAYITVKAPFGTQETFILTEMLALKERGAAILILPRDKSGELFHKEAAPLIKDTLSTPWFDVDIAKDFMGFICRKPVSFIKIVYDIAFKARNIRIALKNLIVFPKAVSLSEDIKKASISHIHAHWASTPSTMAYIISRITGIPWSFTAHRGDIAVNNIINKKCASASFVRAIDEEGRKDLTEIVADSTLHGKILTLHMGVEVAGNIKKPEVSRKAFTILCPANFVPKKGHRYLFESCKILSDRGVNFECLISGDGFLEDELKGMVEGLPSGCNIKFLGRLPHEQLLGLYAEGRVDAVVLPSIVTGDGVREGIPVALMEAMSYGIPVISTRTGGIPELLGDGSGIMVEERDAESLAGAIEKLINDPDYYALTGMRGRKKIERDFNISLISKRLLELFSTGIQ</sequence>
<dbReference type="GO" id="GO:0016757">
    <property type="term" value="F:glycosyltransferase activity"/>
    <property type="evidence" value="ECO:0007669"/>
    <property type="project" value="InterPro"/>
</dbReference>
<organism evidence="2">
    <name type="scientific">hydrothermal vent metagenome</name>
    <dbReference type="NCBI Taxonomy" id="652676"/>
    <lineage>
        <taxon>unclassified sequences</taxon>
        <taxon>metagenomes</taxon>
        <taxon>ecological metagenomes</taxon>
    </lineage>
</organism>
<evidence type="ECO:0000259" key="1">
    <source>
        <dbReference type="Pfam" id="PF00534"/>
    </source>
</evidence>
<dbReference type="InterPro" id="IPR001296">
    <property type="entry name" value="Glyco_trans_1"/>
</dbReference>
<dbReference type="SUPFAM" id="SSF53756">
    <property type="entry name" value="UDP-Glycosyltransferase/glycogen phosphorylase"/>
    <property type="match status" value="1"/>
</dbReference>
<proteinExistence type="predicted"/>
<accession>A0A3B1CZ55</accession>